<dbReference type="EMBL" id="JBHUEE010000008">
    <property type="protein sequence ID" value="MFD1719018.1"/>
    <property type="molecule type" value="Genomic_DNA"/>
</dbReference>
<evidence type="ECO:0000313" key="2">
    <source>
        <dbReference type="Proteomes" id="UP001597277"/>
    </source>
</evidence>
<dbReference type="RefSeq" id="WP_388008473.1">
    <property type="nucleotide sequence ID" value="NZ_JBHUEE010000008.1"/>
</dbReference>
<proteinExistence type="predicted"/>
<organism evidence="1 2">
    <name type="scientific">Georgenia deserti</name>
    <dbReference type="NCBI Taxonomy" id="2093781"/>
    <lineage>
        <taxon>Bacteria</taxon>
        <taxon>Bacillati</taxon>
        <taxon>Actinomycetota</taxon>
        <taxon>Actinomycetes</taxon>
        <taxon>Micrococcales</taxon>
        <taxon>Bogoriellaceae</taxon>
        <taxon>Georgenia</taxon>
    </lineage>
</organism>
<protein>
    <recommendedName>
        <fullName evidence="3">Tetratricopeptide repeat protein</fullName>
    </recommendedName>
</protein>
<evidence type="ECO:0008006" key="3">
    <source>
        <dbReference type="Google" id="ProtNLM"/>
    </source>
</evidence>
<name>A0ABW4L6E0_9MICO</name>
<keyword evidence="2" id="KW-1185">Reference proteome</keyword>
<dbReference type="Proteomes" id="UP001597277">
    <property type="component" value="Unassembled WGS sequence"/>
</dbReference>
<sequence>MSWIDRLRSLFTRQAPLRRVGVRRPSTTGHHGDDAREDALRANLVHDPNDIESFKALAELVRHHAAASAPADPLTADSPATERDRAADLAVWSLAEEIAGNPRAWYALVELARLSLHDDREGAMRRLQGACERDGTGTALAESVRMLREAGLPAEGLGLGVGHWNAKEHVHEAGIQVIRAALEAGRPSEARRLLETMAETSDDVQTAGTIDKLDREIADAEATA</sequence>
<accession>A0ABW4L6E0</accession>
<reference evidence="2" key="1">
    <citation type="journal article" date="2019" name="Int. J. Syst. Evol. Microbiol.">
        <title>The Global Catalogue of Microorganisms (GCM) 10K type strain sequencing project: providing services to taxonomists for standard genome sequencing and annotation.</title>
        <authorList>
            <consortium name="The Broad Institute Genomics Platform"/>
            <consortium name="The Broad Institute Genome Sequencing Center for Infectious Disease"/>
            <person name="Wu L."/>
            <person name="Ma J."/>
        </authorList>
    </citation>
    <scope>NUCLEOTIDE SEQUENCE [LARGE SCALE GENOMIC DNA]</scope>
    <source>
        <strain evidence="2">JCM 17130</strain>
    </source>
</reference>
<gene>
    <name evidence="1" type="ORF">ACFSE6_14315</name>
</gene>
<comment type="caution">
    <text evidence="1">The sequence shown here is derived from an EMBL/GenBank/DDBJ whole genome shotgun (WGS) entry which is preliminary data.</text>
</comment>
<evidence type="ECO:0000313" key="1">
    <source>
        <dbReference type="EMBL" id="MFD1719018.1"/>
    </source>
</evidence>